<feature type="compositionally biased region" description="Low complexity" evidence="2">
    <location>
        <begin position="464"/>
        <end position="498"/>
    </location>
</feature>
<keyword evidence="5" id="KW-1185">Reference proteome</keyword>
<feature type="domain" description="PH" evidence="3">
    <location>
        <begin position="304"/>
        <end position="413"/>
    </location>
</feature>
<protein>
    <submittedName>
        <fullName evidence="4">Cytoskeletal signaling protein slm1</fullName>
    </submittedName>
</protein>
<dbReference type="PROSITE" id="PS50003">
    <property type="entry name" value="PH_DOMAIN"/>
    <property type="match status" value="1"/>
</dbReference>
<evidence type="ECO:0000256" key="1">
    <source>
        <dbReference type="ARBA" id="ARBA00022553"/>
    </source>
</evidence>
<dbReference type="Gene3D" id="2.30.29.30">
    <property type="entry name" value="Pleckstrin-homology domain (PH domain)/Phosphotyrosine-binding domain (PTB)"/>
    <property type="match status" value="1"/>
</dbReference>
<accession>A0AAV9H3D1</accession>
<reference evidence="4" key="2">
    <citation type="submission" date="2023-05" db="EMBL/GenBank/DDBJ databases">
        <authorList>
            <consortium name="Lawrence Berkeley National Laboratory"/>
            <person name="Steindorff A."/>
            <person name="Hensen N."/>
            <person name="Bonometti L."/>
            <person name="Westerberg I."/>
            <person name="Brannstrom I.O."/>
            <person name="Guillou S."/>
            <person name="Cros-Aarteil S."/>
            <person name="Calhoun S."/>
            <person name="Haridas S."/>
            <person name="Kuo A."/>
            <person name="Mondo S."/>
            <person name="Pangilinan J."/>
            <person name="Riley R."/>
            <person name="Labutti K."/>
            <person name="Andreopoulos B."/>
            <person name="Lipzen A."/>
            <person name="Chen C."/>
            <person name="Yanf M."/>
            <person name="Daum C."/>
            <person name="Ng V."/>
            <person name="Clum A."/>
            <person name="Ohm R."/>
            <person name="Martin F."/>
            <person name="Silar P."/>
            <person name="Natvig D."/>
            <person name="Lalanne C."/>
            <person name="Gautier V."/>
            <person name="Ament-Velasquez S.L."/>
            <person name="Kruys A."/>
            <person name="Hutchinson M.I."/>
            <person name="Powell A.J."/>
            <person name="Barry K."/>
            <person name="Miller A.N."/>
            <person name="Grigoriev I.V."/>
            <person name="Debuchy R."/>
            <person name="Gladieux P."/>
            <person name="Thoren M.H."/>
            <person name="Johannesson H."/>
        </authorList>
    </citation>
    <scope>NUCLEOTIDE SEQUENCE</scope>
    <source>
        <strain evidence="4">PSN243</strain>
    </source>
</reference>
<evidence type="ECO:0000313" key="5">
    <source>
        <dbReference type="Proteomes" id="UP001321760"/>
    </source>
</evidence>
<keyword evidence="1" id="KW-0597">Phosphoprotein</keyword>
<evidence type="ECO:0000256" key="2">
    <source>
        <dbReference type="SAM" id="MobiDB-lite"/>
    </source>
</evidence>
<dbReference type="InterPro" id="IPR046868">
    <property type="entry name" value="BAR_4"/>
</dbReference>
<sequence>MSSVQSPTSTAAPSRQETMASAMSEDAVPNVDPSTTAGLLAERLQAYKHAVVYIEEYIEAVEKVHKAQAKEYEKVLKTISKPLREGEHFDQSLGGVAGFFENMRVNTQALINTNLETEKNIKGTVLPVIERLHKEIKHKAKELEHGAEKGAKEVEKARNTTQKHIELLGQHTASFEAAGGKHNATDDPYVIHRGVLHRLSKQVLEENNHRNDLIAVQTNFQVFETHVIHVIQEVMETFNTYAGGQAEKVRALYSDMLGAAQRIPPDFEWKAFVARSKDRLVDPNEDPRTVESIQFPNMNHSSTKPLIEGTLERKSRNKLSWGTQTSYYVVTPSKFLHEFKDSDNLRKDPTPELSIYLPDAIIGVPSGEKFNIKGKDRSGTMGGKLAGTSEFSFKAHTPAEAQKWFEAIRSVTGASGPAPPTSPTPSPPAVAADDKKLEAAPAAAAPPTEKPVVAVDTDHKAQEAGITGDTTTTSPTVISPASTATTATAADAAKGAGSLDTKGSIDTAVTSPTAPASVPTSATAEKAPLAN</sequence>
<dbReference type="Pfam" id="PF20400">
    <property type="entry name" value="BAR_4"/>
    <property type="match status" value="1"/>
</dbReference>
<dbReference type="InterPro" id="IPR001849">
    <property type="entry name" value="PH_domain"/>
</dbReference>
<reference evidence="4" key="1">
    <citation type="journal article" date="2023" name="Mol. Phylogenet. Evol.">
        <title>Genome-scale phylogeny and comparative genomics of the fungal order Sordariales.</title>
        <authorList>
            <person name="Hensen N."/>
            <person name="Bonometti L."/>
            <person name="Westerberg I."/>
            <person name="Brannstrom I.O."/>
            <person name="Guillou S."/>
            <person name="Cros-Aarteil S."/>
            <person name="Calhoun S."/>
            <person name="Haridas S."/>
            <person name="Kuo A."/>
            <person name="Mondo S."/>
            <person name="Pangilinan J."/>
            <person name="Riley R."/>
            <person name="LaButti K."/>
            <person name="Andreopoulos B."/>
            <person name="Lipzen A."/>
            <person name="Chen C."/>
            <person name="Yan M."/>
            <person name="Daum C."/>
            <person name="Ng V."/>
            <person name="Clum A."/>
            <person name="Steindorff A."/>
            <person name="Ohm R.A."/>
            <person name="Martin F."/>
            <person name="Silar P."/>
            <person name="Natvig D.O."/>
            <person name="Lalanne C."/>
            <person name="Gautier V."/>
            <person name="Ament-Velasquez S.L."/>
            <person name="Kruys A."/>
            <person name="Hutchinson M.I."/>
            <person name="Powell A.J."/>
            <person name="Barry K."/>
            <person name="Miller A.N."/>
            <person name="Grigoriev I.V."/>
            <person name="Debuchy R."/>
            <person name="Gladieux P."/>
            <person name="Hiltunen Thoren M."/>
            <person name="Johannesson H."/>
        </authorList>
    </citation>
    <scope>NUCLEOTIDE SEQUENCE</scope>
    <source>
        <strain evidence="4">PSN243</strain>
    </source>
</reference>
<dbReference type="SUPFAM" id="SSF50729">
    <property type="entry name" value="PH domain-like"/>
    <property type="match status" value="1"/>
</dbReference>
<dbReference type="PANTHER" id="PTHR31941:SF1">
    <property type="entry name" value="CYTOSKELETAL SIGNALING PROTEIN SLM1"/>
    <property type="match status" value="1"/>
</dbReference>
<proteinExistence type="predicted"/>
<feature type="region of interest" description="Disordered" evidence="2">
    <location>
        <begin position="412"/>
        <end position="531"/>
    </location>
</feature>
<dbReference type="Gene3D" id="1.20.1270.60">
    <property type="entry name" value="Arfaptin homology (AH) domain/BAR domain"/>
    <property type="match status" value="1"/>
</dbReference>
<evidence type="ECO:0000259" key="3">
    <source>
        <dbReference type="PROSITE" id="PS50003"/>
    </source>
</evidence>
<gene>
    <name evidence="4" type="ORF">QBC34DRAFT_175744</name>
</gene>
<dbReference type="CDD" id="cd13311">
    <property type="entry name" value="PH_Slm1"/>
    <property type="match status" value="1"/>
</dbReference>
<feature type="compositionally biased region" description="Polar residues" evidence="2">
    <location>
        <begin position="291"/>
        <end position="304"/>
    </location>
</feature>
<dbReference type="Pfam" id="PF20399">
    <property type="entry name" value="PH_20"/>
    <property type="match status" value="1"/>
</dbReference>
<feature type="region of interest" description="Disordered" evidence="2">
    <location>
        <begin position="283"/>
        <end position="304"/>
    </location>
</feature>
<dbReference type="InterPro" id="IPR027267">
    <property type="entry name" value="AH/BAR_dom_sf"/>
</dbReference>
<dbReference type="SUPFAM" id="SSF103657">
    <property type="entry name" value="BAR/IMD domain-like"/>
    <property type="match status" value="1"/>
</dbReference>
<dbReference type="InterPro" id="IPR046869">
    <property type="entry name" value="SLM1/RGC1-like_PH"/>
</dbReference>
<feature type="compositionally biased region" description="Pro residues" evidence="2">
    <location>
        <begin position="417"/>
        <end position="428"/>
    </location>
</feature>
<feature type="compositionally biased region" description="Low complexity" evidence="2">
    <location>
        <begin position="507"/>
        <end position="524"/>
    </location>
</feature>
<dbReference type="PANTHER" id="PTHR31941">
    <property type="entry name" value="CYTOSKELETAL SIGNALING PROTEIN SLM1"/>
    <property type="match status" value="1"/>
</dbReference>
<dbReference type="EMBL" id="MU865918">
    <property type="protein sequence ID" value="KAK4454033.1"/>
    <property type="molecule type" value="Genomic_DNA"/>
</dbReference>
<dbReference type="InterPro" id="IPR011993">
    <property type="entry name" value="PH-like_dom_sf"/>
</dbReference>
<feature type="region of interest" description="Disordered" evidence="2">
    <location>
        <begin position="1"/>
        <end position="34"/>
    </location>
</feature>
<comment type="caution">
    <text evidence="4">The sequence shown here is derived from an EMBL/GenBank/DDBJ whole genome shotgun (WGS) entry which is preliminary data.</text>
</comment>
<dbReference type="AlphaFoldDB" id="A0AAV9H3D1"/>
<dbReference type="SMART" id="SM00233">
    <property type="entry name" value="PH"/>
    <property type="match status" value="1"/>
</dbReference>
<name>A0AAV9H3D1_9PEZI</name>
<dbReference type="Proteomes" id="UP001321760">
    <property type="component" value="Unassembled WGS sequence"/>
</dbReference>
<evidence type="ECO:0000313" key="4">
    <source>
        <dbReference type="EMBL" id="KAK4454033.1"/>
    </source>
</evidence>
<feature type="compositionally biased region" description="Low complexity" evidence="2">
    <location>
        <begin position="439"/>
        <end position="455"/>
    </location>
</feature>
<organism evidence="4 5">
    <name type="scientific">Podospora aff. communis PSN243</name>
    <dbReference type="NCBI Taxonomy" id="3040156"/>
    <lineage>
        <taxon>Eukaryota</taxon>
        <taxon>Fungi</taxon>
        <taxon>Dikarya</taxon>
        <taxon>Ascomycota</taxon>
        <taxon>Pezizomycotina</taxon>
        <taxon>Sordariomycetes</taxon>
        <taxon>Sordariomycetidae</taxon>
        <taxon>Sordariales</taxon>
        <taxon>Podosporaceae</taxon>
        <taxon>Podospora</taxon>
    </lineage>
</organism>
<feature type="compositionally biased region" description="Polar residues" evidence="2">
    <location>
        <begin position="1"/>
        <end position="21"/>
    </location>
</feature>
<dbReference type="InterPro" id="IPR043453">
    <property type="entry name" value="Slm1_PH"/>
</dbReference>